<gene>
    <name evidence="9" type="ORF">NSCI0253_LOCUS16435</name>
</gene>
<dbReference type="GO" id="GO:0003677">
    <property type="term" value="F:DNA binding"/>
    <property type="evidence" value="ECO:0007669"/>
    <property type="project" value="TreeGrafter"/>
</dbReference>
<comment type="function">
    <text evidence="6">Plays an important role in the control of DNA replication and the maintenance of replication fork stability.</text>
</comment>
<dbReference type="GO" id="GO:0043111">
    <property type="term" value="P:replication fork arrest"/>
    <property type="evidence" value="ECO:0007669"/>
    <property type="project" value="TreeGrafter"/>
</dbReference>
<dbReference type="InterPro" id="IPR040038">
    <property type="entry name" value="TIPIN/Csm3/Swi3"/>
</dbReference>
<evidence type="ECO:0000259" key="8">
    <source>
        <dbReference type="Pfam" id="PF07962"/>
    </source>
</evidence>
<evidence type="ECO:0000256" key="4">
    <source>
        <dbReference type="ARBA" id="ARBA00023242"/>
    </source>
</evidence>
<dbReference type="GO" id="GO:0031297">
    <property type="term" value="P:replication fork processing"/>
    <property type="evidence" value="ECO:0007669"/>
    <property type="project" value="UniProtKB-UniRule"/>
</dbReference>
<feature type="compositionally biased region" description="Polar residues" evidence="7">
    <location>
        <begin position="275"/>
        <end position="284"/>
    </location>
</feature>
<sequence length="397" mass="42924">MADGFGLGLQDLDLDDLKAAAISMFQPGAASKKRRKMTHELFFEDDKGFKNMLETFPKIKFGGKGKEFEDLKLLMRHYSKWFQELYPSGERPEDLAWKARTVLADKEKLDSGDTSDAREQLNVLRFKYKEAETARANAPRVKATSNMSDETRKRIEENRQRALALKRAREQSAKPGAAEDMDMEAMWEAEMAAAQPAVSAPRPATSFDDEEDPFGFGYGIEGGAPTQRPGNTAIAQPASTFMDDEDDVFGLGGGFDDDVDVGQPPPQVSKPQPQMSAKQHTTASTFLDEEDDDVFGFGGGMADVRTVGRSVAGASQVANLPAPDAPPPVVPPPAAPPQTSPPPVEPAQVPSTAAPLSSASASVLSPEEMARRIQENRARALEVKRKRLEAAAAAGGT</sequence>
<evidence type="ECO:0000313" key="9">
    <source>
        <dbReference type="EMBL" id="CAD8842087.1"/>
    </source>
</evidence>
<evidence type="ECO:0000256" key="3">
    <source>
        <dbReference type="ARBA" id="ARBA00022763"/>
    </source>
</evidence>
<proteinExistence type="inferred from homology"/>
<comment type="subcellular location">
    <subcellularLocation>
        <location evidence="1 6">Nucleus</location>
    </subcellularLocation>
</comment>
<accession>A0A7S1F4A7</accession>
<keyword evidence="4 6" id="KW-0539">Nucleus</keyword>
<dbReference type="PANTHER" id="PTHR13220">
    <property type="entry name" value="TIMELESS INTERACTING-RELATED"/>
    <property type="match status" value="1"/>
</dbReference>
<evidence type="ECO:0000256" key="2">
    <source>
        <dbReference type="ARBA" id="ARBA00006075"/>
    </source>
</evidence>
<comment type="similarity">
    <text evidence="2 6">Belongs to the CSM3 family.</text>
</comment>
<feature type="compositionally biased region" description="Low complexity" evidence="7">
    <location>
        <begin position="346"/>
        <end position="366"/>
    </location>
</feature>
<organism evidence="9">
    <name type="scientific">Noctiluca scintillans</name>
    <name type="common">Sea sparkle</name>
    <name type="synonym">Red tide dinoflagellate</name>
    <dbReference type="NCBI Taxonomy" id="2966"/>
    <lineage>
        <taxon>Eukaryota</taxon>
        <taxon>Sar</taxon>
        <taxon>Alveolata</taxon>
        <taxon>Dinophyceae</taxon>
        <taxon>Noctilucales</taxon>
        <taxon>Noctilucaceae</taxon>
        <taxon>Noctiluca</taxon>
    </lineage>
</organism>
<dbReference type="GO" id="GO:0031298">
    <property type="term" value="C:replication fork protection complex"/>
    <property type="evidence" value="ECO:0007669"/>
    <property type="project" value="TreeGrafter"/>
</dbReference>
<dbReference type="GO" id="GO:0000076">
    <property type="term" value="P:DNA replication checkpoint signaling"/>
    <property type="evidence" value="ECO:0007669"/>
    <property type="project" value="UniProtKB-UniRule"/>
</dbReference>
<dbReference type="EMBL" id="HBFQ01023388">
    <property type="protein sequence ID" value="CAD8842087.1"/>
    <property type="molecule type" value="Transcribed_RNA"/>
</dbReference>
<feature type="region of interest" description="Disordered" evidence="7">
    <location>
        <begin position="255"/>
        <end position="284"/>
    </location>
</feature>
<keyword evidence="5 6" id="KW-0131">Cell cycle</keyword>
<name>A0A7S1F4A7_NOCSC</name>
<feature type="compositionally biased region" description="Pro residues" evidence="7">
    <location>
        <begin position="323"/>
        <end position="345"/>
    </location>
</feature>
<dbReference type="AlphaFoldDB" id="A0A7S1F4A7"/>
<feature type="domain" description="Chromosome segregation in meiosis protein 3" evidence="8">
    <location>
        <begin position="37"/>
        <end position="88"/>
    </location>
</feature>
<evidence type="ECO:0000256" key="1">
    <source>
        <dbReference type="ARBA" id="ARBA00004123"/>
    </source>
</evidence>
<feature type="region of interest" description="Disordered" evidence="7">
    <location>
        <begin position="315"/>
        <end position="371"/>
    </location>
</feature>
<evidence type="ECO:0000256" key="5">
    <source>
        <dbReference type="ARBA" id="ARBA00023306"/>
    </source>
</evidence>
<dbReference type="InterPro" id="IPR012923">
    <property type="entry name" value="Csm3"/>
</dbReference>
<keyword evidence="3 6" id="KW-0227">DNA damage</keyword>
<evidence type="ECO:0000256" key="6">
    <source>
        <dbReference type="RuleBase" id="RU366049"/>
    </source>
</evidence>
<protein>
    <recommendedName>
        <fullName evidence="8">Chromosome segregation in meiosis protein 3 domain-containing protein</fullName>
    </recommendedName>
</protein>
<evidence type="ECO:0000256" key="7">
    <source>
        <dbReference type="SAM" id="MobiDB-lite"/>
    </source>
</evidence>
<dbReference type="PANTHER" id="PTHR13220:SF11">
    <property type="entry name" value="TIMELESS-INTERACTING PROTEIN"/>
    <property type="match status" value="1"/>
</dbReference>
<reference evidence="9" key="1">
    <citation type="submission" date="2021-01" db="EMBL/GenBank/DDBJ databases">
        <authorList>
            <person name="Corre E."/>
            <person name="Pelletier E."/>
            <person name="Niang G."/>
            <person name="Scheremetjew M."/>
            <person name="Finn R."/>
            <person name="Kale V."/>
            <person name="Holt S."/>
            <person name="Cochrane G."/>
            <person name="Meng A."/>
            <person name="Brown T."/>
            <person name="Cohen L."/>
        </authorList>
    </citation>
    <scope>NUCLEOTIDE SEQUENCE</scope>
</reference>
<dbReference type="Pfam" id="PF07962">
    <property type="entry name" value="Swi3"/>
    <property type="match status" value="1"/>
</dbReference>
<dbReference type="GO" id="GO:0006974">
    <property type="term" value="P:DNA damage response"/>
    <property type="evidence" value="ECO:0007669"/>
    <property type="project" value="UniProtKB-KW"/>
</dbReference>